<dbReference type="EMBL" id="UNQJ01000001">
    <property type="protein sequence ID" value="SYZ32410.1"/>
    <property type="molecule type" value="Genomic_DNA"/>
</dbReference>
<proteinExistence type="predicted"/>
<feature type="signal peptide" evidence="2">
    <location>
        <begin position="1"/>
        <end position="19"/>
    </location>
</feature>
<feature type="compositionally biased region" description="Low complexity" evidence="1">
    <location>
        <begin position="31"/>
        <end position="49"/>
    </location>
</feature>
<name>A0A383S351_9ACTN</name>
<dbReference type="CDD" id="cd02947">
    <property type="entry name" value="TRX_family"/>
    <property type="match status" value="1"/>
</dbReference>
<dbReference type="SUPFAM" id="SSF52833">
    <property type="entry name" value="Thioredoxin-like"/>
    <property type="match status" value="1"/>
</dbReference>
<dbReference type="InterPro" id="IPR036249">
    <property type="entry name" value="Thioredoxin-like_sf"/>
</dbReference>
<evidence type="ECO:0000259" key="3">
    <source>
        <dbReference type="PROSITE" id="PS51352"/>
    </source>
</evidence>
<dbReference type="InterPro" id="IPR013766">
    <property type="entry name" value="Thioredoxin_domain"/>
</dbReference>
<feature type="compositionally biased region" description="Polar residues" evidence="1">
    <location>
        <begin position="57"/>
        <end position="71"/>
    </location>
</feature>
<reference evidence="4 7" key="3">
    <citation type="submission" date="2018-10" db="EMBL/GenBank/DDBJ databases">
        <title>Propionibacterium australiense Genome Sequencing and Assembly.</title>
        <authorList>
            <person name="Bernier A.-M."/>
            <person name="Bernard K."/>
        </authorList>
    </citation>
    <scope>NUCLEOTIDE SEQUENCE [LARGE SCALE GENOMIC DNA]</scope>
    <source>
        <strain evidence="4 7">NML98A078</strain>
    </source>
</reference>
<dbReference type="EMBL" id="RCIW01000003">
    <property type="protein sequence ID" value="RLP12189.1"/>
    <property type="molecule type" value="Genomic_DNA"/>
</dbReference>
<protein>
    <submittedName>
        <fullName evidence="4 5">Thioredoxin</fullName>
    </submittedName>
</protein>
<gene>
    <name evidence="4" type="ORF">D7U36_02700</name>
    <name evidence="5" type="ORF">PROPAUS_0289</name>
</gene>
<feature type="chain" id="PRO_5038230965" evidence="2">
    <location>
        <begin position="20"/>
        <end position="181"/>
    </location>
</feature>
<evidence type="ECO:0000256" key="2">
    <source>
        <dbReference type="SAM" id="SignalP"/>
    </source>
</evidence>
<evidence type="ECO:0000313" key="7">
    <source>
        <dbReference type="Proteomes" id="UP000279336"/>
    </source>
</evidence>
<dbReference type="Proteomes" id="UP000263928">
    <property type="component" value="Unassembled WGS sequence"/>
</dbReference>
<dbReference type="RefSeq" id="WP_119160765.1">
    <property type="nucleotide sequence ID" value="NZ_LR134442.1"/>
</dbReference>
<organism evidence="5 6">
    <name type="scientific">Propionibacterium australiense</name>
    <dbReference type="NCBI Taxonomy" id="119981"/>
    <lineage>
        <taxon>Bacteria</taxon>
        <taxon>Bacillati</taxon>
        <taxon>Actinomycetota</taxon>
        <taxon>Actinomycetes</taxon>
        <taxon>Propionibacteriales</taxon>
        <taxon>Propionibacteriaceae</taxon>
        <taxon>Propionibacterium</taxon>
    </lineage>
</organism>
<dbReference type="PROSITE" id="PS51352">
    <property type="entry name" value="THIOREDOXIN_2"/>
    <property type="match status" value="1"/>
</dbReference>
<accession>A0A383S351</accession>
<dbReference type="PROSITE" id="PS51257">
    <property type="entry name" value="PROKAR_LIPOPROTEIN"/>
    <property type="match status" value="1"/>
</dbReference>
<sequence>MKKIIGSLTAAVLAAGVLAACGPNDKKDADGSMSPAMSSDAMSPESAMSHDAMSPESAMSSGAMSQESAMSQDKMMSPGRFISHDEYKANSDKKTDTKSILFFNATWCPSCQAITKALKENPGRIPDGTDIVSVDYDSNPELRQKYGVTTQHTFVQVDAEGNAVRTWSATNIDDALSGIKN</sequence>
<evidence type="ECO:0000313" key="6">
    <source>
        <dbReference type="Proteomes" id="UP000263928"/>
    </source>
</evidence>
<keyword evidence="2" id="KW-0732">Signal</keyword>
<evidence type="ECO:0000313" key="4">
    <source>
        <dbReference type="EMBL" id="RLP12189.1"/>
    </source>
</evidence>
<dbReference type="OrthoDB" id="9790194at2"/>
<keyword evidence="6" id="KW-1185">Reference proteome</keyword>
<feature type="region of interest" description="Disordered" evidence="1">
    <location>
        <begin position="24"/>
        <end position="74"/>
    </location>
</feature>
<reference evidence="5" key="1">
    <citation type="submission" date="2018-08" db="EMBL/GenBank/DDBJ databases">
        <authorList>
            <person name="Ferrada E.E."/>
            <person name="Latorre B.A."/>
        </authorList>
    </citation>
    <scope>NUCLEOTIDE SEQUENCE [LARGE SCALE GENOMIC DNA]</scope>
    <source>
        <strain evidence="5">Propionibacterium_australiense1</strain>
    </source>
</reference>
<feature type="domain" description="Thioredoxin" evidence="3">
    <location>
        <begin position="59"/>
        <end position="181"/>
    </location>
</feature>
<dbReference type="AlphaFoldDB" id="A0A383S351"/>
<dbReference type="Proteomes" id="UP000279336">
    <property type="component" value="Unassembled WGS sequence"/>
</dbReference>
<reference evidence="6" key="2">
    <citation type="submission" date="2018-08" db="EMBL/GenBank/DDBJ databases">
        <authorList>
            <person name="Hornung B."/>
        </authorList>
    </citation>
    <scope>NUCLEOTIDE SEQUENCE [LARGE SCALE GENOMIC DNA]</scope>
</reference>
<dbReference type="Gene3D" id="3.40.30.10">
    <property type="entry name" value="Glutaredoxin"/>
    <property type="match status" value="1"/>
</dbReference>
<evidence type="ECO:0000256" key="1">
    <source>
        <dbReference type="SAM" id="MobiDB-lite"/>
    </source>
</evidence>
<dbReference type="Pfam" id="PF00085">
    <property type="entry name" value="Thioredoxin"/>
    <property type="match status" value="1"/>
</dbReference>
<evidence type="ECO:0000313" key="5">
    <source>
        <dbReference type="EMBL" id="SYZ32410.1"/>
    </source>
</evidence>